<feature type="chain" id="PRO_5006589210" evidence="1">
    <location>
        <begin position="21"/>
        <end position="42"/>
    </location>
</feature>
<reference evidence="2" key="1">
    <citation type="submission" date="2015-07" db="EMBL/GenBank/DDBJ databases">
        <title>Elucidating the P. pachyrhizi secretome and potential effectors.</title>
        <authorList>
            <person name="de Carvalho M.C.C.G."/>
            <person name="Nascimento L.C."/>
            <person name="Darben L.M."/>
            <person name="Polizel-Podanosqui A.M."/>
            <person name="Lopes-Caitar V.S."/>
            <person name="Rocha C.S."/>
            <person name="Qi M."/>
            <person name="Carazolle M."/>
            <person name="Kuwahara M.K."/>
            <person name="Pereira G.A.G."/>
            <person name="Abdelnoor R.V."/>
            <person name="Whitham S.A."/>
            <person name="Marcelino-Guimaraes F.C."/>
        </authorList>
    </citation>
    <scope>NUCLEOTIDE SEQUENCE</scope>
</reference>
<keyword evidence="1" id="KW-0732">Signal</keyword>
<proteinExistence type="evidence at transcript level"/>
<evidence type="ECO:0000313" key="2">
    <source>
        <dbReference type="EMBL" id="ALL40713.1"/>
    </source>
</evidence>
<feature type="signal peptide" evidence="1">
    <location>
        <begin position="1"/>
        <end position="20"/>
    </location>
</feature>
<evidence type="ECO:0000256" key="1">
    <source>
        <dbReference type="SAM" id="SignalP"/>
    </source>
</evidence>
<accession>A0A0S1MIJ1</accession>
<protein>
    <submittedName>
        <fullName evidence="2">Uncharacterized protein</fullName>
    </submittedName>
</protein>
<dbReference type="AlphaFoldDB" id="A0A0S1MIJ1"/>
<name>A0A0S1MIJ1_PHAPC</name>
<organism evidence="2">
    <name type="scientific">Phakopsora pachyrhizi</name>
    <name type="common">Asian soybean rust disease fungus</name>
    <dbReference type="NCBI Taxonomy" id="170000"/>
    <lineage>
        <taxon>Eukaryota</taxon>
        <taxon>Fungi</taxon>
        <taxon>Dikarya</taxon>
        <taxon>Basidiomycota</taxon>
        <taxon>Pucciniomycotina</taxon>
        <taxon>Pucciniomycetes</taxon>
        <taxon>Pucciniales</taxon>
        <taxon>Phakopsoraceae</taxon>
        <taxon>Phakopsora</taxon>
    </lineage>
</organism>
<sequence>MLLANLLCASSWAIGNFAAAHNTHPAVKEDNSYPFTCCVCLQ</sequence>
<dbReference type="EMBL" id="KT246622">
    <property type="protein sequence ID" value="ALL40713.1"/>
    <property type="molecule type" value="mRNA"/>
</dbReference>